<comment type="cofactor">
    <cofactor evidence="6">
        <name>Mg(2+)</name>
        <dbReference type="ChEBI" id="CHEBI:18420"/>
    </cofactor>
</comment>
<keyword evidence="6" id="KW-0479">Metal-binding</keyword>
<dbReference type="GO" id="GO:0046872">
    <property type="term" value="F:metal ion binding"/>
    <property type="evidence" value="ECO:0007669"/>
    <property type="project" value="UniProtKB-KW"/>
</dbReference>
<feature type="active site" description="Phosphohistidine intermediate" evidence="6">
    <location>
        <position position="428"/>
    </location>
</feature>
<feature type="domain" description="Polyphosphate kinase N-terminal" evidence="9">
    <location>
        <begin position="4"/>
        <end position="106"/>
    </location>
</feature>
<dbReference type="NCBIfam" id="NF003917">
    <property type="entry name" value="PRK05443.1-1"/>
    <property type="match status" value="1"/>
</dbReference>
<dbReference type="EC" id="2.7.4.1" evidence="6 7"/>
<dbReference type="Pfam" id="PF02503">
    <property type="entry name" value="PP_kinase"/>
    <property type="match status" value="1"/>
</dbReference>
<dbReference type="NCBIfam" id="TIGR03705">
    <property type="entry name" value="poly_P_kin"/>
    <property type="match status" value="1"/>
</dbReference>
<feature type="binding site" evidence="6">
    <location>
        <position position="398"/>
    </location>
    <ligand>
        <name>Mg(2+)</name>
        <dbReference type="ChEBI" id="CHEBI:18420"/>
    </ligand>
</feature>
<dbReference type="STRING" id="477690.SAMN05216474_1766"/>
<keyword evidence="13" id="KW-1185">Reference proteome</keyword>
<feature type="binding site" evidence="6">
    <location>
        <position position="461"/>
    </location>
    <ligand>
        <name>ATP</name>
        <dbReference type="ChEBI" id="CHEBI:30616"/>
    </ligand>
</feature>
<dbReference type="InterPro" id="IPR036830">
    <property type="entry name" value="PP_kinase_middle_dom_sf"/>
</dbReference>
<proteinExistence type="inferred from homology"/>
<dbReference type="GO" id="GO:0006799">
    <property type="term" value="P:polyphosphate biosynthetic process"/>
    <property type="evidence" value="ECO:0007669"/>
    <property type="project" value="UniProtKB-UniRule"/>
</dbReference>
<dbReference type="CDD" id="cd09167">
    <property type="entry name" value="PLDc_EcPPK1_C2_like"/>
    <property type="match status" value="1"/>
</dbReference>
<feature type="binding site" evidence="6">
    <location>
        <position position="41"/>
    </location>
    <ligand>
        <name>ATP</name>
        <dbReference type="ChEBI" id="CHEBI:30616"/>
    </ligand>
</feature>
<keyword evidence="1 6" id="KW-0597">Phosphoprotein</keyword>
<dbReference type="PANTHER" id="PTHR30218">
    <property type="entry name" value="POLYPHOSPHATE KINASE"/>
    <property type="match status" value="1"/>
</dbReference>
<dbReference type="PIRSF" id="PIRSF015589">
    <property type="entry name" value="PP_kinase"/>
    <property type="match status" value="1"/>
</dbReference>
<dbReference type="InterPro" id="IPR041108">
    <property type="entry name" value="PP_kinase_C_1"/>
</dbReference>
<dbReference type="HAMAP" id="MF_00347">
    <property type="entry name" value="Polyphosphate_kinase"/>
    <property type="match status" value="1"/>
</dbReference>
<feature type="domain" description="Polyphosphate kinase C-terminal" evidence="11">
    <location>
        <begin position="325"/>
        <end position="487"/>
    </location>
</feature>
<evidence type="ECO:0000256" key="4">
    <source>
        <dbReference type="ARBA" id="ARBA00022777"/>
    </source>
</evidence>
<evidence type="ECO:0000256" key="3">
    <source>
        <dbReference type="ARBA" id="ARBA00022741"/>
    </source>
</evidence>
<organism evidence="12 13">
    <name type="scientific">Lishizhenia tianjinensis</name>
    <dbReference type="NCBI Taxonomy" id="477690"/>
    <lineage>
        <taxon>Bacteria</taxon>
        <taxon>Pseudomonadati</taxon>
        <taxon>Bacteroidota</taxon>
        <taxon>Flavobacteriia</taxon>
        <taxon>Flavobacteriales</taxon>
        <taxon>Crocinitomicaceae</taxon>
        <taxon>Lishizhenia</taxon>
    </lineage>
</organism>
<evidence type="ECO:0000256" key="1">
    <source>
        <dbReference type="ARBA" id="ARBA00022553"/>
    </source>
</evidence>
<dbReference type="Pfam" id="PF13090">
    <property type="entry name" value="PP_kinase_C"/>
    <property type="match status" value="1"/>
</dbReference>
<comment type="PTM">
    <text evidence="6 7">An intermediate of this reaction is the autophosphorylated ppk in which a phosphate is covalently linked to a histidine residue through a N-P bond.</text>
</comment>
<dbReference type="Proteomes" id="UP000236454">
    <property type="component" value="Unassembled WGS sequence"/>
</dbReference>
<dbReference type="EMBL" id="FPAS01000002">
    <property type="protein sequence ID" value="SFT68163.1"/>
    <property type="molecule type" value="Genomic_DNA"/>
</dbReference>
<dbReference type="InterPro" id="IPR036832">
    <property type="entry name" value="PPK_N_dom_sf"/>
</dbReference>
<feature type="domain" description="Polyphosphate kinase C-terminal" evidence="10">
    <location>
        <begin position="496"/>
        <end position="659"/>
    </location>
</feature>
<dbReference type="AlphaFoldDB" id="A0A1I6ZZR9"/>
<dbReference type="Pfam" id="PF17941">
    <property type="entry name" value="PP_kinase_C_1"/>
    <property type="match status" value="1"/>
</dbReference>
<reference evidence="12 13" key="1">
    <citation type="submission" date="2016-10" db="EMBL/GenBank/DDBJ databases">
        <authorList>
            <person name="de Groot N.N."/>
        </authorList>
    </citation>
    <scope>NUCLEOTIDE SEQUENCE [LARGE SCALE GENOMIC DNA]</scope>
    <source>
        <strain evidence="12 13">CGMCC 1.7005</strain>
    </source>
</reference>
<dbReference type="PANTHER" id="PTHR30218:SF0">
    <property type="entry name" value="POLYPHOSPHATE KINASE"/>
    <property type="match status" value="1"/>
</dbReference>
<evidence type="ECO:0000313" key="13">
    <source>
        <dbReference type="Proteomes" id="UP000236454"/>
    </source>
</evidence>
<evidence type="ECO:0000256" key="7">
    <source>
        <dbReference type="RuleBase" id="RU003800"/>
    </source>
</evidence>
<evidence type="ECO:0000259" key="9">
    <source>
        <dbReference type="Pfam" id="PF13089"/>
    </source>
</evidence>
<dbReference type="Pfam" id="PF13089">
    <property type="entry name" value="PP_kinase_N"/>
    <property type="match status" value="1"/>
</dbReference>
<dbReference type="SUPFAM" id="SSF140356">
    <property type="entry name" value="PPK N-terminal domain-like"/>
    <property type="match status" value="1"/>
</dbReference>
<keyword evidence="4 6" id="KW-0418">Kinase</keyword>
<dbReference type="Gene3D" id="3.30.1840.10">
    <property type="entry name" value="Polyphosphate kinase middle domain"/>
    <property type="match status" value="1"/>
</dbReference>
<evidence type="ECO:0000256" key="2">
    <source>
        <dbReference type="ARBA" id="ARBA00022679"/>
    </source>
</evidence>
<comment type="catalytic activity">
    <reaction evidence="6 7">
        <text>[phosphate](n) + ATP = [phosphate](n+1) + ADP</text>
        <dbReference type="Rhea" id="RHEA:19573"/>
        <dbReference type="Rhea" id="RHEA-COMP:9859"/>
        <dbReference type="Rhea" id="RHEA-COMP:14280"/>
        <dbReference type="ChEBI" id="CHEBI:16838"/>
        <dbReference type="ChEBI" id="CHEBI:30616"/>
        <dbReference type="ChEBI" id="CHEBI:456216"/>
        <dbReference type="EC" id="2.7.4.1"/>
    </reaction>
</comment>
<keyword evidence="2 6" id="KW-0808">Transferase</keyword>
<keyword evidence="3 6" id="KW-0547">Nucleotide-binding</keyword>
<dbReference type="InterPro" id="IPR003414">
    <property type="entry name" value="PP_kinase"/>
</dbReference>
<comment type="function">
    <text evidence="6 7">Catalyzes the reversible transfer of the terminal phosphate of ATP to form a long-chain polyphosphate (polyP).</text>
</comment>
<dbReference type="GO" id="GO:0009358">
    <property type="term" value="C:polyphosphate kinase complex"/>
    <property type="evidence" value="ECO:0007669"/>
    <property type="project" value="InterPro"/>
</dbReference>
<dbReference type="SUPFAM" id="SSF143724">
    <property type="entry name" value="PHP14-like"/>
    <property type="match status" value="1"/>
</dbReference>
<keyword evidence="6" id="KW-0460">Magnesium</keyword>
<keyword evidence="5 6" id="KW-0067">ATP-binding</keyword>
<dbReference type="RefSeq" id="WP_090248443.1">
    <property type="nucleotide sequence ID" value="NZ_FPAS01000002.1"/>
</dbReference>
<evidence type="ECO:0000313" key="12">
    <source>
        <dbReference type="EMBL" id="SFT68163.1"/>
    </source>
</evidence>
<dbReference type="Gene3D" id="3.30.870.10">
    <property type="entry name" value="Endonuclease Chain A"/>
    <property type="match status" value="2"/>
</dbReference>
<name>A0A1I6ZZR9_9FLAO</name>
<dbReference type="GO" id="GO:0008976">
    <property type="term" value="F:polyphosphate kinase activity"/>
    <property type="evidence" value="ECO:0007669"/>
    <property type="project" value="UniProtKB-UniRule"/>
</dbReference>
<feature type="binding site" evidence="6">
    <location>
        <position position="557"/>
    </location>
    <ligand>
        <name>ATP</name>
        <dbReference type="ChEBI" id="CHEBI:30616"/>
    </ligand>
</feature>
<dbReference type="Gene3D" id="1.20.58.310">
    <property type="entry name" value="Polyphosphate kinase N-terminal domain"/>
    <property type="match status" value="1"/>
</dbReference>
<feature type="binding site" evidence="6">
    <location>
        <position position="368"/>
    </location>
    <ligand>
        <name>Mg(2+)</name>
        <dbReference type="ChEBI" id="CHEBI:18420"/>
    </ligand>
</feature>
<feature type="domain" description="Polyphosphate kinase middle" evidence="8">
    <location>
        <begin position="117"/>
        <end position="298"/>
    </location>
</feature>
<dbReference type="InterPro" id="IPR025198">
    <property type="entry name" value="PPK_N_dom"/>
</dbReference>
<dbReference type="InterPro" id="IPR025200">
    <property type="entry name" value="PPK_C_dom2"/>
</dbReference>
<evidence type="ECO:0000259" key="10">
    <source>
        <dbReference type="Pfam" id="PF13090"/>
    </source>
</evidence>
<sequence length="683" mass="79849">MDLINRELSWLSFNQRVLQESLDKSVPLVERIRFLGIYSNNMDEFFRVRVATIHRMIALRNRKVEGYEGSPSALLDEIQTTVKRQRRVFELSYARILKELGEQGFTQVNENTVSEENKEFLHEYYRNELKRDIVPIILGTKKKFPRLKDDGIYLAVKFCQNDKEKQHYALIQIPSSHPRFITLPTTEGKQNVILLDDVIRLHLSNIFSIFKFDEIKAYTFKFTRDAEITLDDDISISMMEKMEESIKQRKKGSPIRFVYDQNMPGDLLKFLLKSLGIEKYDHQDSGSRYHNFKDFMKFPDFGIKEFTYEPLPPLEHPVLRDSRSVIKTVMKQDVLLHYPYQKFDYLVDLLRESAIDPKVLSIKINIYRVAPRSQVINALRVAIQNGKSITVVVELQARFDEENNMYWANKLREHGARIIYGVPGLKVHSKLIQITRMVGRKKQLVAHVGTGNFHGGTAKIYGDYGLLTANPLITNEVEKVFNLLENNIERGLYRKLFVSPFNTRRKFINLINREVKNAKRGLPAYINIKLNNLVDKKLIQKLYDASQAGVKVRLIIRGICCIVPGVKGKSENIEAISIVDRYLEHVRYFSFCNNNHPEHYLSSADWMTRNLDKRIEVTAPILDKSIQQEVADIFEIQWRDNQKARILDKTQANKYRVVEGELHRSQSEIYAYYQNKLERDKEV</sequence>
<evidence type="ECO:0000259" key="8">
    <source>
        <dbReference type="Pfam" id="PF02503"/>
    </source>
</evidence>
<feature type="binding site" evidence="6">
    <location>
        <position position="585"/>
    </location>
    <ligand>
        <name>ATP</name>
        <dbReference type="ChEBI" id="CHEBI:30616"/>
    </ligand>
</feature>
<evidence type="ECO:0000256" key="5">
    <source>
        <dbReference type="ARBA" id="ARBA00022840"/>
    </source>
</evidence>
<dbReference type="GO" id="GO:0005524">
    <property type="term" value="F:ATP binding"/>
    <property type="evidence" value="ECO:0007669"/>
    <property type="project" value="UniProtKB-KW"/>
</dbReference>
<protein>
    <recommendedName>
        <fullName evidence="6 7">Polyphosphate kinase</fullName>
        <ecNumber evidence="6 7">2.7.4.1</ecNumber>
    </recommendedName>
    <alternativeName>
        <fullName evidence="6">ATP-polyphosphate phosphotransferase</fullName>
    </alternativeName>
    <alternativeName>
        <fullName evidence="6">Polyphosphoric acid kinase</fullName>
    </alternativeName>
</protein>
<evidence type="ECO:0000256" key="6">
    <source>
        <dbReference type="HAMAP-Rule" id="MF_00347"/>
    </source>
</evidence>
<evidence type="ECO:0000259" key="11">
    <source>
        <dbReference type="Pfam" id="PF17941"/>
    </source>
</evidence>
<dbReference type="InterPro" id="IPR024953">
    <property type="entry name" value="PP_kinase_middle"/>
</dbReference>
<dbReference type="SUPFAM" id="SSF56024">
    <property type="entry name" value="Phospholipase D/nuclease"/>
    <property type="match status" value="2"/>
</dbReference>
<gene>
    <name evidence="6" type="primary">ppk</name>
    <name evidence="12" type="ORF">SAMN05216474_1766</name>
</gene>
<accession>A0A1I6ZZR9</accession>
<comment type="similarity">
    <text evidence="6 7">Belongs to the polyphosphate kinase 1 (PPK1) family.</text>
</comment>
<dbReference type="OrthoDB" id="9761456at2"/>